<name>A0ACC2SMQ2_9FUNG</name>
<protein>
    <submittedName>
        <fullName evidence="1">Uncharacterized protein</fullName>
    </submittedName>
</protein>
<proteinExistence type="predicted"/>
<comment type="caution">
    <text evidence="1">The sequence shown here is derived from an EMBL/GenBank/DDBJ whole genome shotgun (WGS) entry which is preliminary data.</text>
</comment>
<sequence length="95" mass="10262">MVPTPFLAYTHVKEYPNKLSLPLQTTTISQLTSSTAARSSWLYLHTASPTPNYRLQSLAAGCTYPQQGDLPVVLTARASSLASIRVPTQVPCLAT</sequence>
<keyword evidence="2" id="KW-1185">Reference proteome</keyword>
<dbReference type="EMBL" id="QTSX02004786">
    <property type="protein sequence ID" value="KAJ9063640.1"/>
    <property type="molecule type" value="Genomic_DNA"/>
</dbReference>
<gene>
    <name evidence="1" type="ORF">DSO57_1038749</name>
</gene>
<reference evidence="1" key="1">
    <citation type="submission" date="2022-04" db="EMBL/GenBank/DDBJ databases">
        <title>Genome of the entomopathogenic fungus Entomophthora muscae.</title>
        <authorList>
            <person name="Elya C."/>
            <person name="Lovett B.R."/>
            <person name="Lee E."/>
            <person name="Macias A.M."/>
            <person name="Hajek A.E."/>
            <person name="De Bivort B.L."/>
            <person name="Kasson M.T."/>
            <person name="De Fine Licht H.H."/>
            <person name="Stajich J.E."/>
        </authorList>
    </citation>
    <scope>NUCLEOTIDE SEQUENCE</scope>
    <source>
        <strain evidence="1">Berkeley</strain>
    </source>
</reference>
<accession>A0ACC2SMQ2</accession>
<organism evidence="1 2">
    <name type="scientific">Entomophthora muscae</name>
    <dbReference type="NCBI Taxonomy" id="34485"/>
    <lineage>
        <taxon>Eukaryota</taxon>
        <taxon>Fungi</taxon>
        <taxon>Fungi incertae sedis</taxon>
        <taxon>Zoopagomycota</taxon>
        <taxon>Entomophthoromycotina</taxon>
        <taxon>Entomophthoromycetes</taxon>
        <taxon>Entomophthorales</taxon>
        <taxon>Entomophthoraceae</taxon>
        <taxon>Entomophthora</taxon>
    </lineage>
</organism>
<dbReference type="Proteomes" id="UP001165960">
    <property type="component" value="Unassembled WGS sequence"/>
</dbReference>
<evidence type="ECO:0000313" key="2">
    <source>
        <dbReference type="Proteomes" id="UP001165960"/>
    </source>
</evidence>
<evidence type="ECO:0000313" key="1">
    <source>
        <dbReference type="EMBL" id="KAJ9063640.1"/>
    </source>
</evidence>